<comment type="caution">
    <text evidence="4">The sequence shown here is derived from an EMBL/GenBank/DDBJ whole genome shotgun (WGS) entry which is preliminary data.</text>
</comment>
<dbReference type="EMBL" id="VSSQ01024315">
    <property type="protein sequence ID" value="MPM71757.1"/>
    <property type="molecule type" value="Genomic_DNA"/>
</dbReference>
<accession>A0A645C3H2</accession>
<dbReference type="SMART" id="SM00917">
    <property type="entry name" value="LeuA_dimer"/>
    <property type="match status" value="1"/>
</dbReference>
<dbReference type="Pfam" id="PF08502">
    <property type="entry name" value="LeuA_dimer"/>
    <property type="match status" value="1"/>
</dbReference>
<dbReference type="InterPro" id="IPR013709">
    <property type="entry name" value="2-isopropylmalate_synth_dimer"/>
</dbReference>
<evidence type="ECO:0000256" key="2">
    <source>
        <dbReference type="ARBA" id="ARBA00022679"/>
    </source>
</evidence>
<dbReference type="Gene3D" id="1.10.287.1400">
    <property type="match status" value="1"/>
</dbReference>
<dbReference type="SUPFAM" id="SSF110921">
    <property type="entry name" value="2-isopropylmalate synthase LeuA, allosteric (dimerisation) domain"/>
    <property type="match status" value="1"/>
</dbReference>
<dbReference type="SUPFAM" id="SSF89000">
    <property type="entry name" value="post-HMGL domain-like"/>
    <property type="match status" value="1"/>
</dbReference>
<organism evidence="4">
    <name type="scientific">bioreactor metagenome</name>
    <dbReference type="NCBI Taxonomy" id="1076179"/>
    <lineage>
        <taxon>unclassified sequences</taxon>
        <taxon>metagenomes</taxon>
        <taxon>ecological metagenomes</taxon>
    </lineage>
</organism>
<sequence>MRAGERQPYAGELVFTAFSGSHQDAINKGFQYMKESGSDMWEVPYLLIDPADVGRQYEPIIRINSQSGKGGSAFILQQNFGYDLPKVMQPEFGAVVQKETDRMGKELKPDRIYELFQVEYVEINAPYRLLRHAFSETTDASGNSQVSFSGTLSHKDTVFEVSGEGNGPIDAFFNAIKGQRMDRFSFVDYKEHAIRSGSDSMAVAYIHLRTHEGKDVFGVGISPNISLAPLRGILSAINRAKKLGL</sequence>
<gene>
    <name evidence="4" type="primary">leuA_48</name>
    <name evidence="4" type="ORF">SDC9_118728</name>
</gene>
<evidence type="ECO:0000313" key="4">
    <source>
        <dbReference type="EMBL" id="MPM71757.1"/>
    </source>
</evidence>
<dbReference type="EC" id="2.3.3.13" evidence="1"/>
<dbReference type="AlphaFoldDB" id="A0A645C3H2"/>
<dbReference type="InterPro" id="IPR054692">
    <property type="entry name" value="LeuA-like_post-cat"/>
</dbReference>
<evidence type="ECO:0000256" key="1">
    <source>
        <dbReference type="ARBA" id="ARBA00012973"/>
    </source>
</evidence>
<protein>
    <recommendedName>
        <fullName evidence="1">2-isopropylmalate synthase</fullName>
        <ecNumber evidence="1">2.3.3.13</ecNumber>
    </recommendedName>
</protein>
<dbReference type="GO" id="GO:0003852">
    <property type="term" value="F:2-isopropylmalate synthase activity"/>
    <property type="evidence" value="ECO:0007669"/>
    <property type="project" value="UniProtKB-EC"/>
</dbReference>
<dbReference type="PANTHER" id="PTHR46911">
    <property type="match status" value="1"/>
</dbReference>
<feature type="domain" description="2-isopropylmalate synthase LeuA allosteric (dimerisation)" evidence="3">
    <location>
        <begin position="106"/>
        <end position="241"/>
    </location>
</feature>
<name>A0A645C3H2_9ZZZZ</name>
<proteinExistence type="predicted"/>
<dbReference type="Pfam" id="PF22615">
    <property type="entry name" value="IPMS_D2"/>
    <property type="match status" value="1"/>
</dbReference>
<reference evidence="4" key="1">
    <citation type="submission" date="2019-08" db="EMBL/GenBank/DDBJ databases">
        <authorList>
            <person name="Kucharzyk K."/>
            <person name="Murdoch R.W."/>
            <person name="Higgins S."/>
            <person name="Loffler F."/>
        </authorList>
    </citation>
    <scope>NUCLEOTIDE SEQUENCE</scope>
</reference>
<dbReference type="PANTHER" id="PTHR46911:SF1">
    <property type="entry name" value="2-ISOPROPYLMALATE SYNTHASE"/>
    <property type="match status" value="1"/>
</dbReference>
<dbReference type="Gene3D" id="3.30.160.270">
    <property type="match status" value="1"/>
</dbReference>
<dbReference type="GO" id="GO:0009098">
    <property type="term" value="P:L-leucine biosynthetic process"/>
    <property type="evidence" value="ECO:0007669"/>
    <property type="project" value="InterPro"/>
</dbReference>
<keyword evidence="4" id="KW-0012">Acyltransferase</keyword>
<evidence type="ECO:0000259" key="3">
    <source>
        <dbReference type="SMART" id="SM00917"/>
    </source>
</evidence>
<keyword evidence="2 4" id="KW-0808">Transferase</keyword>
<dbReference type="InterPro" id="IPR036230">
    <property type="entry name" value="LeuA_allosteric_dom_sf"/>
</dbReference>